<dbReference type="AlphaFoldDB" id="A0A0D5A169"/>
<dbReference type="Pfam" id="PF13276">
    <property type="entry name" value="HTH_21"/>
    <property type="match status" value="1"/>
</dbReference>
<proteinExistence type="predicted"/>
<dbReference type="InterPro" id="IPR025948">
    <property type="entry name" value="HTH-like_dom"/>
</dbReference>
<sequence length="268" mass="30604">MEPFDRVRFAHDCSSNRTSETSLHIKRAGPHSTHWDNVSSVCYRGKKSIGQIKIPIRHHAANPITLKFWLDRLHLLCAAAGRPGIWFSTKKSDRVFRQGCKVKYAFVAQHQQRFSVRMMCRLLRIHPSGFYAWLRMPLSKRACEDKRQIDLLQTAWEESGKVYGYRKLHDDLLDQGETCCPNRVARLTRIAGIKAQIGYKRRPGIYGGRPSIVIDNTLDRQFDVAAPDKAWVTDITYSAPRPIGEAYDWNAKEKGGCECLPVPCCEGT</sequence>
<feature type="domain" description="HTH-like" evidence="1">
    <location>
        <begin position="145"/>
        <end position="201"/>
    </location>
</feature>
<organism evidence="2">
    <name type="scientific">Ochrobactrum sp. LM19</name>
    <dbReference type="NCBI Taxonomy" id="1449781"/>
    <lineage>
        <taxon>Bacteria</taxon>
        <taxon>Pseudomonadati</taxon>
        <taxon>Pseudomonadota</taxon>
        <taxon>Alphaproteobacteria</taxon>
        <taxon>Hyphomicrobiales</taxon>
        <taxon>Brucellaceae</taxon>
        <taxon>Brucella/Ochrobactrum group</taxon>
        <taxon>Ochrobactrum</taxon>
    </lineage>
</organism>
<dbReference type="PANTHER" id="PTHR46889">
    <property type="entry name" value="TRANSPOSASE INSF FOR INSERTION SEQUENCE IS3B-RELATED"/>
    <property type="match status" value="1"/>
</dbReference>
<dbReference type="EMBL" id="KM659091">
    <property type="protein sequence ID" value="AJW29931.1"/>
    <property type="molecule type" value="Genomic_DNA"/>
</dbReference>
<name>A0A0D5A169_9HYPH</name>
<reference evidence="2" key="1">
    <citation type="submission" date="2014-09" db="EMBL/GenBank/DDBJ databases">
        <title>The mobilome of the heavy metals and metalloids hypertolerant bacteria from the Lubin copper mine (Poland).</title>
        <authorList>
            <person name="Dziewit L."/>
            <person name="Bartosik D."/>
        </authorList>
    </citation>
    <scope>NUCLEOTIDE SEQUENCE</scope>
    <source>
        <plasmid evidence="2">pLM19O1</plasmid>
    </source>
</reference>
<protein>
    <submittedName>
        <fullName evidence="2">Transposase</fullName>
    </submittedName>
</protein>
<dbReference type="InterPro" id="IPR050900">
    <property type="entry name" value="Transposase_IS3/IS150/IS904"/>
</dbReference>
<keyword evidence="2" id="KW-0614">Plasmid</keyword>
<accession>A0A0D5A169</accession>
<evidence type="ECO:0000259" key="1">
    <source>
        <dbReference type="Pfam" id="PF13276"/>
    </source>
</evidence>
<evidence type="ECO:0000313" key="2">
    <source>
        <dbReference type="EMBL" id="AJW29931.1"/>
    </source>
</evidence>
<dbReference type="PANTHER" id="PTHR46889:SF4">
    <property type="entry name" value="TRANSPOSASE INSO FOR INSERTION SEQUENCE ELEMENT IS911B-RELATED"/>
    <property type="match status" value="1"/>
</dbReference>
<geneLocation type="plasmid" evidence="2">
    <name>pLM19O1</name>
</geneLocation>
<gene>
    <name evidence="2" type="ORF">pLM19O1_p61</name>
</gene>